<dbReference type="Proteomes" id="UP001549291">
    <property type="component" value="Unassembled WGS sequence"/>
</dbReference>
<dbReference type="Pfam" id="PF00561">
    <property type="entry name" value="Abhydrolase_1"/>
    <property type="match status" value="1"/>
</dbReference>
<evidence type="ECO:0000313" key="3">
    <source>
        <dbReference type="Proteomes" id="UP001549291"/>
    </source>
</evidence>
<dbReference type="InterPro" id="IPR000073">
    <property type="entry name" value="AB_hydrolase_1"/>
</dbReference>
<gene>
    <name evidence="2" type="ORF">ABIF63_002571</name>
</gene>
<evidence type="ECO:0000313" key="2">
    <source>
        <dbReference type="EMBL" id="MET4718465.1"/>
    </source>
</evidence>
<sequence>MGQLQTSDSRVTMTAVVAAYDQEIPKTDGWLRQGSARSTRNRGTTEGIYLRHSSNAACLGEGAVLIGGRSLAYLQVGDPNGPLVLHNHGGPSSRLEAKVFAPHALKLGLRFVCVDRPGQGKSDPQHGRTFAGWAADLEAIANAFETDRFAVKGWSEGGPWALAAAAYLDPAKLIHVTSIAPGSYGAFGTNWAAKNLSSTDAMGGFLALHFRPGFQLMYDLIDLAATRFPEQYKKALLKASCPADLAALADDDVLSAIVESGRECFRQGVDGLVTDAQMLYQQWPFDVTAIHRPVHLWQGSADTFVPYAVNKPLGERMPGAVWHEVADGGHFIASSHAAEILAVVANDLAVTE</sequence>
<dbReference type="PANTHER" id="PTHR45763:SF46">
    <property type="entry name" value="AB HYDROLASE-1 DOMAIN-CONTAINING PROTEIN"/>
    <property type="match status" value="1"/>
</dbReference>
<evidence type="ECO:0000259" key="1">
    <source>
        <dbReference type="Pfam" id="PF00561"/>
    </source>
</evidence>
<proteinExistence type="predicted"/>
<comment type="caution">
    <text evidence="2">The sequence shown here is derived from an EMBL/GenBank/DDBJ whole genome shotgun (WGS) entry which is preliminary data.</text>
</comment>
<protein>
    <submittedName>
        <fullName evidence="2">Pimeloyl-ACP methyl ester carboxylesterase</fullName>
    </submittedName>
</protein>
<reference evidence="2 3" key="1">
    <citation type="submission" date="2024-06" db="EMBL/GenBank/DDBJ databases">
        <title>Genomic Encyclopedia of Type Strains, Phase V (KMG-V): Genome sequencing to study the core and pangenomes of soil and plant-associated prokaryotes.</title>
        <authorList>
            <person name="Whitman W."/>
        </authorList>
    </citation>
    <scope>NUCLEOTIDE SEQUENCE [LARGE SCALE GENOMIC DNA]</scope>
    <source>
        <strain evidence="2 3">USDA 160</strain>
    </source>
</reference>
<organism evidence="2 3">
    <name type="scientific">Bradyrhizobium japonicum</name>
    <dbReference type="NCBI Taxonomy" id="375"/>
    <lineage>
        <taxon>Bacteria</taxon>
        <taxon>Pseudomonadati</taxon>
        <taxon>Pseudomonadota</taxon>
        <taxon>Alphaproteobacteria</taxon>
        <taxon>Hyphomicrobiales</taxon>
        <taxon>Nitrobacteraceae</taxon>
        <taxon>Bradyrhizobium</taxon>
    </lineage>
</organism>
<dbReference type="SUPFAM" id="SSF53474">
    <property type="entry name" value="alpha/beta-Hydrolases"/>
    <property type="match status" value="1"/>
</dbReference>
<feature type="domain" description="AB hydrolase-1" evidence="1">
    <location>
        <begin position="82"/>
        <end position="333"/>
    </location>
</feature>
<dbReference type="InterPro" id="IPR029058">
    <property type="entry name" value="AB_hydrolase_fold"/>
</dbReference>
<keyword evidence="3" id="KW-1185">Reference proteome</keyword>
<accession>A0ABV2RQ66</accession>
<dbReference type="EMBL" id="JBEPTQ010000002">
    <property type="protein sequence ID" value="MET4718465.1"/>
    <property type="molecule type" value="Genomic_DNA"/>
</dbReference>
<dbReference type="RefSeq" id="WP_354270079.1">
    <property type="nucleotide sequence ID" value="NZ_JBEPTQ010000002.1"/>
</dbReference>
<dbReference type="PANTHER" id="PTHR45763">
    <property type="entry name" value="HYDROLASE, ALPHA/BETA FOLD FAMILY PROTEIN, EXPRESSED-RELATED"/>
    <property type="match status" value="1"/>
</dbReference>
<dbReference type="Gene3D" id="3.40.50.1820">
    <property type="entry name" value="alpha/beta hydrolase"/>
    <property type="match status" value="1"/>
</dbReference>
<name>A0ABV2RQ66_BRAJP</name>